<accession>A0ACC3BRV9</accession>
<name>A0ACC3BRV9_PYRYE</name>
<evidence type="ECO:0000313" key="1">
    <source>
        <dbReference type="EMBL" id="KAK1860328.1"/>
    </source>
</evidence>
<gene>
    <name evidence="1" type="ORF">I4F81_002917</name>
</gene>
<sequence>MAVGMAGAPLLSLAAAAAAAAMRSVGRGARPLATGAPRRGCWRPWGPTDFSTANHGVGGTPTASDTAAVVKAGLSGAGVSGAGASWTALLAAPRLHRALLGVGAGVGRPRRCDRCLARKVPSRRCCSAPLPRPTRRRWSKRWLLPPRPPPPTGQCGRRWW</sequence>
<keyword evidence="2" id="KW-1185">Reference proteome</keyword>
<dbReference type="Proteomes" id="UP000798662">
    <property type="component" value="Chromosome 1"/>
</dbReference>
<dbReference type="EMBL" id="CM020618">
    <property type="protein sequence ID" value="KAK1860328.1"/>
    <property type="molecule type" value="Genomic_DNA"/>
</dbReference>
<organism evidence="1 2">
    <name type="scientific">Pyropia yezoensis</name>
    <name type="common">Susabi-nori</name>
    <name type="synonym">Porphyra yezoensis</name>
    <dbReference type="NCBI Taxonomy" id="2788"/>
    <lineage>
        <taxon>Eukaryota</taxon>
        <taxon>Rhodophyta</taxon>
        <taxon>Bangiophyceae</taxon>
        <taxon>Bangiales</taxon>
        <taxon>Bangiaceae</taxon>
        <taxon>Pyropia</taxon>
    </lineage>
</organism>
<comment type="caution">
    <text evidence="1">The sequence shown here is derived from an EMBL/GenBank/DDBJ whole genome shotgun (WGS) entry which is preliminary data.</text>
</comment>
<reference evidence="1" key="1">
    <citation type="submission" date="2019-11" db="EMBL/GenBank/DDBJ databases">
        <title>Nori genome reveals adaptations in red seaweeds to the harsh intertidal environment.</title>
        <authorList>
            <person name="Wang D."/>
            <person name="Mao Y."/>
        </authorList>
    </citation>
    <scope>NUCLEOTIDE SEQUENCE</scope>
    <source>
        <tissue evidence="1">Gametophyte</tissue>
    </source>
</reference>
<evidence type="ECO:0000313" key="2">
    <source>
        <dbReference type="Proteomes" id="UP000798662"/>
    </source>
</evidence>
<proteinExistence type="predicted"/>
<protein>
    <submittedName>
        <fullName evidence="1">Uncharacterized protein</fullName>
    </submittedName>
</protein>